<dbReference type="Pfam" id="PF03279">
    <property type="entry name" value="Lip_A_acyltrans"/>
    <property type="match status" value="1"/>
</dbReference>
<organism evidence="7 8">
    <name type="scientific">Aureibacter tunicatorum</name>
    <dbReference type="NCBI Taxonomy" id="866807"/>
    <lineage>
        <taxon>Bacteria</taxon>
        <taxon>Pseudomonadati</taxon>
        <taxon>Bacteroidota</taxon>
        <taxon>Cytophagia</taxon>
        <taxon>Cytophagales</taxon>
        <taxon>Persicobacteraceae</taxon>
        <taxon>Aureibacter</taxon>
    </lineage>
</organism>
<sequence>MVTNHLSSSFPEMSDEERKEVSSKFYQSMSDIFIESMKGPSLSYEEIMERFKVVNPEVANRILDEGRSVVMVSSHQGNWEWGALCISKWLSSLPVILYKRMSNKYIDEDFRKVRAQWGTEMCPSDDAKDGLTKQREKPVAYILISDQSPVRPQKAFWVNFFNKPTGFVHGFEMQARRYNHPVIFFDMLRVKKGYYEMRLKLITENPKEYKSGQLTALYAKHLEDCIKEHPEQWLWTHNRWKKLMPEGKKLVEIEETEFACE</sequence>
<evidence type="ECO:0000256" key="3">
    <source>
        <dbReference type="ARBA" id="ARBA00022519"/>
    </source>
</evidence>
<dbReference type="GO" id="GO:0009247">
    <property type="term" value="P:glycolipid biosynthetic process"/>
    <property type="evidence" value="ECO:0007669"/>
    <property type="project" value="UniProtKB-ARBA"/>
</dbReference>
<dbReference type="PANTHER" id="PTHR30606:SF10">
    <property type="entry name" value="PHOSPHATIDYLINOSITOL MANNOSIDE ACYLTRANSFERASE"/>
    <property type="match status" value="1"/>
</dbReference>
<comment type="subcellular location">
    <subcellularLocation>
        <location evidence="1">Cell inner membrane</location>
    </subcellularLocation>
</comment>
<protein>
    <submittedName>
        <fullName evidence="7">KDO2-lipid IV(A) lauroyltransferase</fullName>
        <ecNumber evidence="7">2.3.1.241</ecNumber>
    </submittedName>
</protein>
<keyword evidence="3" id="KW-0997">Cell inner membrane</keyword>
<proteinExistence type="predicted"/>
<keyword evidence="8" id="KW-1185">Reference proteome</keyword>
<dbReference type="CDD" id="cd07984">
    <property type="entry name" value="LPLAT_LABLAT-like"/>
    <property type="match status" value="1"/>
</dbReference>
<reference evidence="7" key="1">
    <citation type="submission" date="2023-07" db="EMBL/GenBank/DDBJ databases">
        <title>Genomic Encyclopedia of Type Strains, Phase IV (KMG-IV): sequencing the most valuable type-strain genomes for metagenomic binning, comparative biology and taxonomic classification.</title>
        <authorList>
            <person name="Goeker M."/>
        </authorList>
    </citation>
    <scope>NUCLEOTIDE SEQUENCE</scope>
    <source>
        <strain evidence="7">DSM 26174</strain>
    </source>
</reference>
<evidence type="ECO:0000256" key="1">
    <source>
        <dbReference type="ARBA" id="ARBA00004533"/>
    </source>
</evidence>
<keyword evidence="2" id="KW-1003">Cell membrane</keyword>
<evidence type="ECO:0000256" key="2">
    <source>
        <dbReference type="ARBA" id="ARBA00022475"/>
    </source>
</evidence>
<evidence type="ECO:0000256" key="4">
    <source>
        <dbReference type="ARBA" id="ARBA00022679"/>
    </source>
</evidence>
<gene>
    <name evidence="7" type="ORF">HNQ88_003640</name>
</gene>
<keyword evidence="5" id="KW-0472">Membrane</keyword>
<dbReference type="GO" id="GO:0008913">
    <property type="term" value="F:Kdo2-lipid IVA acyltransferase activity"/>
    <property type="evidence" value="ECO:0007669"/>
    <property type="project" value="UniProtKB-EC"/>
</dbReference>
<evidence type="ECO:0000313" key="7">
    <source>
        <dbReference type="EMBL" id="MDR6240564.1"/>
    </source>
</evidence>
<keyword evidence="6 7" id="KW-0012">Acyltransferase</keyword>
<dbReference type="EMBL" id="JAVDQD010000005">
    <property type="protein sequence ID" value="MDR6240564.1"/>
    <property type="molecule type" value="Genomic_DNA"/>
</dbReference>
<name>A0AAE4BRV0_9BACT</name>
<dbReference type="EC" id="2.3.1.241" evidence="7"/>
<dbReference type="PANTHER" id="PTHR30606">
    <property type="entry name" value="LIPID A BIOSYNTHESIS LAUROYL ACYLTRANSFERASE"/>
    <property type="match status" value="1"/>
</dbReference>
<accession>A0AAE4BRV0</accession>
<evidence type="ECO:0000256" key="6">
    <source>
        <dbReference type="ARBA" id="ARBA00023315"/>
    </source>
</evidence>
<dbReference type="Proteomes" id="UP001185092">
    <property type="component" value="Unassembled WGS sequence"/>
</dbReference>
<evidence type="ECO:0000313" key="8">
    <source>
        <dbReference type="Proteomes" id="UP001185092"/>
    </source>
</evidence>
<dbReference type="InterPro" id="IPR004960">
    <property type="entry name" value="LipA_acyltrans"/>
</dbReference>
<comment type="caution">
    <text evidence="7">The sequence shown here is derived from an EMBL/GenBank/DDBJ whole genome shotgun (WGS) entry which is preliminary data.</text>
</comment>
<dbReference type="AlphaFoldDB" id="A0AAE4BRV0"/>
<keyword evidence="4 7" id="KW-0808">Transferase</keyword>
<dbReference type="GO" id="GO:0005886">
    <property type="term" value="C:plasma membrane"/>
    <property type="evidence" value="ECO:0007669"/>
    <property type="project" value="UniProtKB-SubCell"/>
</dbReference>
<evidence type="ECO:0000256" key="5">
    <source>
        <dbReference type="ARBA" id="ARBA00023136"/>
    </source>
</evidence>